<proteinExistence type="predicted"/>
<sequence>MPYVDRQNRICGFLDIEDNENSGKFLRRYFILDTQANCLLWYMDNPQQFHGSETVKNSMYLNRRVMECGCIGTDMNVGPVVWVCSKAEEESLRVRGWICALRCELGS</sequence>
<dbReference type="EMBL" id="CH473970">
    <property type="protein sequence ID" value="EDM09050.1"/>
    <property type="molecule type" value="Genomic_DNA"/>
</dbReference>
<evidence type="ECO:0000313" key="2">
    <source>
        <dbReference type="Proteomes" id="UP000234681"/>
    </source>
</evidence>
<name>A6IW23_RAT</name>
<organism evidence="1 2">
    <name type="scientific">Rattus norvegicus</name>
    <name type="common">Rat</name>
    <dbReference type="NCBI Taxonomy" id="10116"/>
    <lineage>
        <taxon>Eukaryota</taxon>
        <taxon>Metazoa</taxon>
        <taxon>Chordata</taxon>
        <taxon>Craniata</taxon>
        <taxon>Vertebrata</taxon>
        <taxon>Euteleostomi</taxon>
        <taxon>Mammalia</taxon>
        <taxon>Eutheria</taxon>
        <taxon>Euarchontoglires</taxon>
        <taxon>Glires</taxon>
        <taxon>Rodentia</taxon>
        <taxon>Myomorpha</taxon>
        <taxon>Muroidea</taxon>
        <taxon>Muridae</taxon>
        <taxon>Murinae</taxon>
        <taxon>Rattus</taxon>
    </lineage>
</organism>
<protein>
    <submittedName>
        <fullName evidence="1">RCG43087, isoform CRA_b</fullName>
    </submittedName>
</protein>
<dbReference type="InterPro" id="IPR011993">
    <property type="entry name" value="PH-like_dom_sf"/>
</dbReference>
<dbReference type="Proteomes" id="UP000234681">
    <property type="component" value="Chromosome 16"/>
</dbReference>
<dbReference type="AlphaFoldDB" id="A6IW23"/>
<accession>A6IW23</accession>
<dbReference type="Gene3D" id="2.30.29.30">
    <property type="entry name" value="Pleckstrin-homology domain (PH domain)/Phosphotyrosine-binding domain (PTB)"/>
    <property type="match status" value="1"/>
</dbReference>
<evidence type="ECO:0000313" key="1">
    <source>
        <dbReference type="EMBL" id="EDM09050.1"/>
    </source>
</evidence>
<gene>
    <name evidence="1" type="ORF">rCG_43087</name>
</gene>
<reference evidence="1 2" key="1">
    <citation type="submission" date="2005-09" db="EMBL/GenBank/DDBJ databases">
        <authorList>
            <person name="Mural R.J."/>
            <person name="Li P.W."/>
            <person name="Adams M.D."/>
            <person name="Amanatides P.G."/>
            <person name="Baden-Tillson H."/>
            <person name="Barnstead M."/>
            <person name="Chin S.H."/>
            <person name="Dew I."/>
            <person name="Evans C.A."/>
            <person name="Ferriera S."/>
            <person name="Flanigan M."/>
            <person name="Fosler C."/>
            <person name="Glodek A."/>
            <person name="Gu Z."/>
            <person name="Holt R.A."/>
            <person name="Jennings D."/>
            <person name="Kraft C.L."/>
            <person name="Lu F."/>
            <person name="Nguyen T."/>
            <person name="Nusskern D.R."/>
            <person name="Pfannkoch C.M."/>
            <person name="Sitter C."/>
            <person name="Sutton G.G."/>
            <person name="Venter J.C."/>
            <person name="Wang Z."/>
            <person name="Woodage T."/>
            <person name="Zheng X.H."/>
            <person name="Zhong F."/>
        </authorList>
    </citation>
    <scope>NUCLEOTIDE SEQUENCE [LARGE SCALE GENOMIC DNA]</scope>
    <source>
        <strain>BN</strain>
        <strain evidence="2">Sprague-Dawley</strain>
    </source>
</reference>
<dbReference type="SUPFAM" id="SSF50729">
    <property type="entry name" value="PH domain-like"/>
    <property type="match status" value="1"/>
</dbReference>